<dbReference type="InterPro" id="IPR052344">
    <property type="entry name" value="Transposase-related"/>
</dbReference>
<feature type="compositionally biased region" description="Basic and acidic residues" evidence="1">
    <location>
        <begin position="64"/>
        <end position="74"/>
    </location>
</feature>
<evidence type="ECO:0000256" key="1">
    <source>
        <dbReference type="SAM" id="MobiDB-lite"/>
    </source>
</evidence>
<accession>A0A2S0VPY1</accession>
<dbReference type="KEGG" id="cate:C2869_11445"/>
<dbReference type="PANTHER" id="PTHR33678">
    <property type="entry name" value="BLL1576 PROTEIN"/>
    <property type="match status" value="1"/>
</dbReference>
<feature type="domain" description="Transposase TnpC homeodomain" evidence="3">
    <location>
        <begin position="27"/>
        <end position="84"/>
    </location>
</feature>
<evidence type="ECO:0000313" key="6">
    <source>
        <dbReference type="EMBL" id="AWB67014.1"/>
    </source>
</evidence>
<dbReference type="RefSeq" id="WP_108602335.1">
    <property type="nucleotide sequence ID" value="NZ_CP026604.1"/>
</dbReference>
<keyword evidence="7" id="KW-1185">Reference proteome</keyword>
<dbReference type="OrthoDB" id="5722111at2"/>
<dbReference type="Proteomes" id="UP000244441">
    <property type="component" value="Chromosome"/>
</dbReference>
<organism evidence="5 7">
    <name type="scientific">Saccharobesus litoralis</name>
    <dbReference type="NCBI Taxonomy" id="2172099"/>
    <lineage>
        <taxon>Bacteria</taxon>
        <taxon>Pseudomonadati</taxon>
        <taxon>Pseudomonadota</taxon>
        <taxon>Gammaproteobacteria</taxon>
        <taxon>Alteromonadales</taxon>
        <taxon>Alteromonadaceae</taxon>
        <taxon>Saccharobesus</taxon>
    </lineage>
</organism>
<reference evidence="5 7" key="1">
    <citation type="submission" date="2018-01" db="EMBL/GenBank/DDBJ databases">
        <title>Genome sequence of a Cantenovulum-like bacteria.</title>
        <authorList>
            <person name="Tan W.R."/>
            <person name="Lau N.-S."/>
            <person name="Go F."/>
            <person name="Amirul A.-A.A."/>
        </authorList>
    </citation>
    <scope>NUCLEOTIDE SEQUENCE [LARGE SCALE GENOMIC DNA]</scope>
    <source>
        <strain evidence="5 7">CCB-QB4</strain>
    </source>
</reference>
<protein>
    <submittedName>
        <fullName evidence="5">IS66 family transposase</fullName>
    </submittedName>
</protein>
<dbReference type="NCBIfam" id="NF033517">
    <property type="entry name" value="transpos_IS66"/>
    <property type="match status" value="1"/>
</dbReference>
<evidence type="ECO:0000259" key="3">
    <source>
        <dbReference type="Pfam" id="PF13007"/>
    </source>
</evidence>
<feature type="region of interest" description="Disordered" evidence="1">
    <location>
        <begin position="59"/>
        <end position="95"/>
    </location>
</feature>
<dbReference type="EMBL" id="CP026604">
    <property type="protein sequence ID" value="AWB67014.1"/>
    <property type="molecule type" value="Genomic_DNA"/>
</dbReference>
<dbReference type="KEGG" id="cate:C2869_07395"/>
<evidence type="ECO:0000313" key="7">
    <source>
        <dbReference type="Proteomes" id="UP000244441"/>
    </source>
</evidence>
<dbReference type="EMBL" id="CP026604">
    <property type="protein sequence ID" value="AWB66264.1"/>
    <property type="molecule type" value="Genomic_DNA"/>
</dbReference>
<dbReference type="Pfam" id="PF13007">
    <property type="entry name" value="LZ_Tnp_IS66"/>
    <property type="match status" value="1"/>
</dbReference>
<name>A0A2S0VPY1_9ALTE</name>
<feature type="domain" description="Transposase IS66 C-terminal" evidence="4">
    <location>
        <begin position="461"/>
        <end position="497"/>
    </location>
</feature>
<dbReference type="InterPro" id="IPR039552">
    <property type="entry name" value="IS66_C"/>
</dbReference>
<sequence>MKTSQISHLNTVEKDEVITQLVEHNAHLQQQLDWFKRQLFGQKSEKQLVDNPHQSTLFVGDAPEGLKPEATDVKAHKRKSHTQRTGDEVNDSGLRFDDTVPQKVIELSAPELQGDDAEQYEIIGFKDTTRLAQQPGSYTVLIYRRPVVRHKANQTVNTPAAPTNVLDGCYADVSLLAGLLVDKAVYHLPLYRQHQRMLDAGVQVSRASLINWVQKAIDLLTPIAQAMKQHILQSNVLAMDEVPIKAGRKSKGKMKQTYFWPIYGEQDEVAFTWSISRGKQHAIEQLDGFNGTLLTDGYQAYTKTVLQLNEQDQTVMHAACWAHTRRAFDKALKTEPDEVQQALAYIGALYKIEEGLRQKQACAEQIQETRTKDSEPVVSAFFNWVYQQRQRPELLPSNPLSKALNYAAERETELKVFLANPNVPLDTNHLERALRVIPMGRKNYLFCWSEIGAKQLGYLQSLMVTCRLQGVNPYHYLVDVLQRVSLHPAKDVIDLTPRVWKEKFKDHFITSDLAE</sequence>
<evidence type="ECO:0000259" key="4">
    <source>
        <dbReference type="Pfam" id="PF13817"/>
    </source>
</evidence>
<dbReference type="Pfam" id="PF13817">
    <property type="entry name" value="DDE_Tnp_IS66_C"/>
    <property type="match status" value="1"/>
</dbReference>
<proteinExistence type="predicted"/>
<dbReference type="AlphaFoldDB" id="A0A2S0VPY1"/>
<evidence type="ECO:0000313" key="5">
    <source>
        <dbReference type="EMBL" id="AWB66264.1"/>
    </source>
</evidence>
<evidence type="ECO:0000259" key="2">
    <source>
        <dbReference type="Pfam" id="PF03050"/>
    </source>
</evidence>
<dbReference type="InterPro" id="IPR004291">
    <property type="entry name" value="Transposase_IS66_central"/>
</dbReference>
<feature type="domain" description="Transposase IS66 central" evidence="2">
    <location>
        <begin position="169"/>
        <end position="454"/>
    </location>
</feature>
<dbReference type="Pfam" id="PF03050">
    <property type="entry name" value="DDE_Tnp_IS66"/>
    <property type="match status" value="1"/>
</dbReference>
<gene>
    <name evidence="5" type="ORF">C2869_07395</name>
    <name evidence="6" type="ORF">C2869_11445</name>
</gene>
<dbReference type="PANTHER" id="PTHR33678:SF1">
    <property type="entry name" value="BLL1576 PROTEIN"/>
    <property type="match status" value="1"/>
</dbReference>
<dbReference type="InterPro" id="IPR024463">
    <property type="entry name" value="Transposase_TnpC_homeodom"/>
</dbReference>